<dbReference type="SUPFAM" id="SSF48403">
    <property type="entry name" value="Ankyrin repeat"/>
    <property type="match status" value="1"/>
</dbReference>
<dbReference type="Gene3D" id="1.20.1250.20">
    <property type="entry name" value="MFS general substrate transporter like domains"/>
    <property type="match status" value="2"/>
</dbReference>
<feature type="transmembrane region" description="Helical" evidence="9">
    <location>
        <begin position="270"/>
        <end position="295"/>
    </location>
</feature>
<dbReference type="FunFam" id="1.20.1250.20:FF:000013">
    <property type="entry name" value="MFS general substrate transporter"/>
    <property type="match status" value="1"/>
</dbReference>
<dbReference type="InterPro" id="IPR027417">
    <property type="entry name" value="P-loop_NTPase"/>
</dbReference>
<evidence type="ECO:0000259" key="10">
    <source>
        <dbReference type="PROSITE" id="PS50837"/>
    </source>
</evidence>
<dbReference type="PROSITE" id="PS50297">
    <property type="entry name" value="ANK_REP_REGION"/>
    <property type="match status" value="1"/>
</dbReference>
<dbReference type="SUPFAM" id="SSF52540">
    <property type="entry name" value="P-loop containing nucleoside triphosphate hydrolases"/>
    <property type="match status" value="1"/>
</dbReference>
<evidence type="ECO:0000256" key="2">
    <source>
        <dbReference type="ARBA" id="ARBA00022448"/>
    </source>
</evidence>
<gene>
    <name evidence="12" type="ORF">KCV03_g8180</name>
</gene>
<evidence type="ECO:0000256" key="3">
    <source>
        <dbReference type="ARBA" id="ARBA00022692"/>
    </source>
</evidence>
<sequence length="1481" mass="166932">MEKPIDQNFTTTQVSQEVVSGDVQVVDAASERAYVRKMDCYLLPFLSLMYFFNSVDRSNLGNAKTDGIDIDLHFKGNQYSLLLLLFYIPNGLCDLPLNMLTKRFSGRIMLPALMLGWGIMALIQSAAKNFGGLLSLRLILAVFEAGFFAGAVFYLSLFYARGELGFRIAIFFGSALLASAFSGLISYGVFQVKSSHVQGWQLLFIIEGSLTCIVAIIGFFWLPGTPESAWFLNDSEKLAANLRMLRDGSSEVGTKFNLRDCFRTWKNWKFVLWCVISFTYSVAFTTTATFLPQIVTRLGFSAVKTNLWTVAPNSVGFVVLLCITKSSDYFRERSLHIVLALCISLTGLIILTAIDVVDNKAVAYFACFLLCSGAYIPSCLVHSWHNNNNVNESSRAATTGLLVGLGNLSGILSTATFRTEYAPAYRPTLIATAASTMPTSAEDYTVAWIAALPRERAAGEMMLDQKFAQPENFNKNANDPNSYSWGRMGRHLVVIASLPAGEYGTTTTAITAQGMRSSLPHIRVGLLVGIGAGVPGEICNADGAVTVRRDIRLGDVVVSNPDGSNGGVVQYDFVKAKDSLERKGSLNSPPLALRSALSASQAEHEYQDSRISSIMNVAMEKFPKAARNYSRPTETPDRLFRACRSHAGGEDCTNCDPAGQIKRTPREDPEIHYGTIACGNTLVKNAAHRDEIVSWLRTENVDPLCFEMEAAGLMNAFPCLVIRGICDYADLHKNDAWQRYAAMTAAAFAKEYLDFVDVEEVRRLDGLHKVLVGIEGKVDDVMESTQQIQSSLETSKEAEERRSMTNWLSPPDPSSSYHRTLHQRHGDTGRWFLESSAFKQWKANPKSFLWLHGIPGCGKTVLSSTIIEHLKQEMTCGLLLYFYFDFNDKEKQSFDNMLRSVILQICQLHPDSWQRLQVIWKAHFEGSQQPSTDTLKKVLQVMLNEIDNVSIVLDALDESESRPRDKLLAWLKTLVESTLTTCRLLVTARREEDIESALQCWTRAEDRIPIPRDEVNKDISVYIEHQVDYGHNLKRWRSRPDLRKEIKTKLTDKADGMFRWVTCQIETMENCLNQQDLRIALENLPQTLDETYRRILNDIPENYRKRTMTILSLLAWSERPLQLEELVDAVAVQPDCKPTFDPNNRMPEPEDLMRICSSLVVSVKRPYRRRSLMPYIDTKPYFFKKEVVEITELRLAHFSVKEYLVSDRIPDSIYVCPSERAARASIASLCLAYLSDLDHSLEVHEIRVRFPFARYCARYWVGHVKAADGVDEGLQARILEFLNEEAFWTCYALWDPEHKTWDQGTATDGENEELQARMLKFLDTKAYRISNGLYNPEENAWDQGEALYPKEKPWEPRTRRMRLPGRLYYTSLAGLTETVGAFLAKGADINALGGYFGTALQVATAHGHVKIVRMLVEKGANANVKGTRFREALLTASIRGHVEVLQILDDRGVDLRSLQRRKAARRIRRHQLCDAQTLRSL</sequence>
<dbReference type="InterPro" id="IPR020846">
    <property type="entry name" value="MFS_dom"/>
</dbReference>
<feature type="transmembrane region" description="Helical" evidence="9">
    <location>
        <begin position="109"/>
        <end position="127"/>
    </location>
</feature>
<reference evidence="12" key="2">
    <citation type="submission" date="2021-08" db="EMBL/GenBank/DDBJ databases">
        <authorList>
            <person name="Gostincar C."/>
            <person name="Sun X."/>
            <person name="Song Z."/>
            <person name="Gunde-Cimerman N."/>
        </authorList>
    </citation>
    <scope>NUCLEOTIDE SEQUENCE</scope>
    <source>
        <strain evidence="12">EXF-8016</strain>
    </source>
</reference>
<dbReference type="SMART" id="SM00248">
    <property type="entry name" value="ANK"/>
    <property type="match status" value="3"/>
</dbReference>
<feature type="repeat" description="ANK" evidence="7">
    <location>
        <begin position="1398"/>
        <end position="1427"/>
    </location>
</feature>
<evidence type="ECO:0000313" key="12">
    <source>
        <dbReference type="EMBL" id="KAH0215167.1"/>
    </source>
</evidence>
<feature type="transmembrane region" description="Helical" evidence="9">
    <location>
        <begin position="133"/>
        <end position="157"/>
    </location>
</feature>
<dbReference type="GO" id="GO:0016020">
    <property type="term" value="C:membrane"/>
    <property type="evidence" value="ECO:0007669"/>
    <property type="project" value="UniProtKB-SubCell"/>
</dbReference>
<dbReference type="InterPro" id="IPR035994">
    <property type="entry name" value="Nucleoside_phosphorylase_sf"/>
</dbReference>
<evidence type="ECO:0000313" key="13">
    <source>
        <dbReference type="Proteomes" id="UP000767238"/>
    </source>
</evidence>
<dbReference type="InterPro" id="IPR036259">
    <property type="entry name" value="MFS_trans_sf"/>
</dbReference>
<dbReference type="Gene3D" id="1.25.40.20">
    <property type="entry name" value="Ankyrin repeat-containing domain"/>
    <property type="match status" value="1"/>
</dbReference>
<dbReference type="FunFam" id="1.20.1250.20:FF:000188">
    <property type="entry name" value="MFS general substrate transporter"/>
    <property type="match status" value="1"/>
</dbReference>
<accession>A0A9P8GCX6</accession>
<reference evidence="12" key="1">
    <citation type="journal article" date="2021" name="J Fungi (Basel)">
        <title>Virulence traits and population genomics of the black yeast Aureobasidium melanogenum.</title>
        <authorList>
            <person name="Cernosa A."/>
            <person name="Sun X."/>
            <person name="Gostincar C."/>
            <person name="Fang C."/>
            <person name="Gunde-Cimerman N."/>
            <person name="Song Z."/>
        </authorList>
    </citation>
    <scope>NUCLEOTIDE SEQUENCE</scope>
    <source>
        <strain evidence="12">EXF-8016</strain>
    </source>
</reference>
<name>A0A9P8GCX6_AURME</name>
<dbReference type="Pfam" id="PF07690">
    <property type="entry name" value="MFS_1"/>
    <property type="match status" value="1"/>
</dbReference>
<comment type="subcellular location">
    <subcellularLocation>
        <location evidence="1">Membrane</location>
        <topology evidence="1">Multi-pass membrane protein</topology>
    </subcellularLocation>
</comment>
<feature type="region of interest" description="Disordered" evidence="8">
    <location>
        <begin position="786"/>
        <end position="820"/>
    </location>
</feature>
<keyword evidence="7" id="KW-0040">ANK repeat</keyword>
<keyword evidence="2" id="KW-0813">Transport</keyword>
<dbReference type="EMBL" id="JAHFYH010000076">
    <property type="protein sequence ID" value="KAH0215167.1"/>
    <property type="molecule type" value="Genomic_DNA"/>
</dbReference>
<evidence type="ECO:0000256" key="5">
    <source>
        <dbReference type="ARBA" id="ARBA00022989"/>
    </source>
</evidence>
<dbReference type="InterPro" id="IPR007111">
    <property type="entry name" value="NACHT_NTPase"/>
</dbReference>
<feature type="domain" description="NACHT" evidence="10">
    <location>
        <begin position="847"/>
        <end position="989"/>
    </location>
</feature>
<dbReference type="Gene3D" id="3.40.50.300">
    <property type="entry name" value="P-loop containing nucleotide triphosphate hydrolases"/>
    <property type="match status" value="1"/>
</dbReference>
<dbReference type="PANTHER" id="PTHR43791:SF9">
    <property type="entry name" value="MAJOR FACILITATOR-TYPE TRANSPORTER HXNP"/>
    <property type="match status" value="1"/>
</dbReference>
<dbReference type="CDD" id="cd17327">
    <property type="entry name" value="MFS_FEN2_like"/>
    <property type="match status" value="1"/>
</dbReference>
<evidence type="ECO:0000256" key="1">
    <source>
        <dbReference type="ARBA" id="ARBA00004141"/>
    </source>
</evidence>
<dbReference type="Gene3D" id="3.40.50.1580">
    <property type="entry name" value="Nucleoside phosphorylase domain"/>
    <property type="match status" value="1"/>
</dbReference>
<keyword evidence="4" id="KW-0677">Repeat</keyword>
<protein>
    <submittedName>
        <fullName evidence="12">Pfs, NACHT and ankyrin domain protein</fullName>
    </submittedName>
</protein>
<dbReference type="InterPro" id="IPR011701">
    <property type="entry name" value="MFS"/>
</dbReference>
<feature type="compositionally biased region" description="Polar residues" evidence="8">
    <location>
        <begin position="804"/>
        <end position="818"/>
    </location>
</feature>
<dbReference type="PROSITE" id="PS50088">
    <property type="entry name" value="ANK_REPEAT"/>
    <property type="match status" value="1"/>
</dbReference>
<feature type="transmembrane region" description="Helical" evidence="9">
    <location>
        <begin position="335"/>
        <end position="356"/>
    </location>
</feature>
<dbReference type="InterPro" id="IPR056884">
    <property type="entry name" value="NPHP3-like_N"/>
</dbReference>
<keyword evidence="5 9" id="KW-1133">Transmembrane helix</keyword>
<comment type="caution">
    <text evidence="12">The sequence shown here is derived from an EMBL/GenBank/DDBJ whole genome shotgun (WGS) entry which is preliminary data.</text>
</comment>
<dbReference type="PANTHER" id="PTHR43791">
    <property type="entry name" value="PERMEASE-RELATED"/>
    <property type="match status" value="1"/>
</dbReference>
<dbReference type="InterPro" id="IPR002110">
    <property type="entry name" value="Ankyrin_rpt"/>
</dbReference>
<proteinExistence type="predicted"/>
<keyword evidence="6 9" id="KW-0472">Membrane</keyword>
<dbReference type="PROSITE" id="PS50850">
    <property type="entry name" value="MFS"/>
    <property type="match status" value="1"/>
</dbReference>
<feature type="compositionally biased region" description="Basic and acidic residues" evidence="8">
    <location>
        <begin position="794"/>
        <end position="803"/>
    </location>
</feature>
<feature type="transmembrane region" description="Helical" evidence="9">
    <location>
        <begin position="307"/>
        <end position="323"/>
    </location>
</feature>
<dbReference type="GO" id="GO:0022857">
    <property type="term" value="F:transmembrane transporter activity"/>
    <property type="evidence" value="ECO:0007669"/>
    <property type="project" value="InterPro"/>
</dbReference>
<dbReference type="InterPro" id="IPR036770">
    <property type="entry name" value="Ankyrin_rpt-contain_sf"/>
</dbReference>
<feature type="domain" description="Major facilitator superfamily (MFS) profile" evidence="11">
    <location>
        <begin position="42"/>
        <end position="451"/>
    </location>
</feature>
<dbReference type="OrthoDB" id="1577640at2759"/>
<evidence type="ECO:0000256" key="6">
    <source>
        <dbReference type="ARBA" id="ARBA00023136"/>
    </source>
</evidence>
<evidence type="ECO:0000259" key="11">
    <source>
        <dbReference type="PROSITE" id="PS50850"/>
    </source>
</evidence>
<dbReference type="Proteomes" id="UP000767238">
    <property type="component" value="Unassembled WGS sequence"/>
</dbReference>
<feature type="transmembrane region" description="Helical" evidence="9">
    <location>
        <begin position="396"/>
        <end position="417"/>
    </location>
</feature>
<dbReference type="GO" id="GO:0009116">
    <property type="term" value="P:nucleoside metabolic process"/>
    <property type="evidence" value="ECO:0007669"/>
    <property type="project" value="InterPro"/>
</dbReference>
<evidence type="ECO:0000256" key="8">
    <source>
        <dbReference type="SAM" id="MobiDB-lite"/>
    </source>
</evidence>
<keyword evidence="3 9" id="KW-0812">Transmembrane</keyword>
<feature type="transmembrane region" description="Helical" evidence="9">
    <location>
        <begin position="362"/>
        <end position="384"/>
    </location>
</feature>
<dbReference type="Pfam" id="PF12796">
    <property type="entry name" value="Ank_2"/>
    <property type="match status" value="1"/>
</dbReference>
<feature type="transmembrane region" description="Helical" evidence="9">
    <location>
        <begin position="202"/>
        <end position="222"/>
    </location>
</feature>
<feature type="non-terminal residue" evidence="12">
    <location>
        <position position="1481"/>
    </location>
</feature>
<dbReference type="Pfam" id="PF24883">
    <property type="entry name" value="NPHP3_N"/>
    <property type="match status" value="1"/>
</dbReference>
<evidence type="ECO:0000256" key="4">
    <source>
        <dbReference type="ARBA" id="ARBA00022737"/>
    </source>
</evidence>
<dbReference type="SUPFAM" id="SSF53167">
    <property type="entry name" value="Purine and uridine phosphorylases"/>
    <property type="match status" value="1"/>
</dbReference>
<dbReference type="SUPFAM" id="SSF103473">
    <property type="entry name" value="MFS general substrate transporter"/>
    <property type="match status" value="1"/>
</dbReference>
<dbReference type="PROSITE" id="PS50837">
    <property type="entry name" value="NACHT"/>
    <property type="match status" value="1"/>
</dbReference>
<feature type="transmembrane region" description="Helical" evidence="9">
    <location>
        <begin position="169"/>
        <end position="190"/>
    </location>
</feature>
<evidence type="ECO:0000256" key="7">
    <source>
        <dbReference type="PROSITE-ProRule" id="PRU00023"/>
    </source>
</evidence>
<evidence type="ECO:0000256" key="9">
    <source>
        <dbReference type="SAM" id="Phobius"/>
    </source>
</evidence>
<dbReference type="GO" id="GO:0003824">
    <property type="term" value="F:catalytic activity"/>
    <property type="evidence" value="ECO:0007669"/>
    <property type="project" value="InterPro"/>
</dbReference>
<organism evidence="12 13">
    <name type="scientific">Aureobasidium melanogenum</name>
    <name type="common">Aureobasidium pullulans var. melanogenum</name>
    <dbReference type="NCBI Taxonomy" id="46634"/>
    <lineage>
        <taxon>Eukaryota</taxon>
        <taxon>Fungi</taxon>
        <taxon>Dikarya</taxon>
        <taxon>Ascomycota</taxon>
        <taxon>Pezizomycotina</taxon>
        <taxon>Dothideomycetes</taxon>
        <taxon>Dothideomycetidae</taxon>
        <taxon>Dothideales</taxon>
        <taxon>Saccotheciaceae</taxon>
        <taxon>Aureobasidium</taxon>
    </lineage>
</organism>